<comment type="similarity">
    <text evidence="1">Belongs to the AHA1 family.</text>
</comment>
<dbReference type="InterPro" id="IPR023393">
    <property type="entry name" value="START-like_dom_sf"/>
</dbReference>
<dbReference type="AlphaFoldDB" id="A0A1G4RHS1"/>
<accession>A0A1G4RHS1</accession>
<dbReference type="RefSeq" id="WP_090646936.1">
    <property type="nucleotide sequence ID" value="NZ_CBCRYE010000006.1"/>
</dbReference>
<dbReference type="Pfam" id="PF08327">
    <property type="entry name" value="AHSA1"/>
    <property type="match status" value="1"/>
</dbReference>
<evidence type="ECO:0000256" key="1">
    <source>
        <dbReference type="ARBA" id="ARBA00006817"/>
    </source>
</evidence>
<organism evidence="3 4">
    <name type="scientific">Asticcacaulis taihuensis</name>
    <dbReference type="NCBI Taxonomy" id="260084"/>
    <lineage>
        <taxon>Bacteria</taxon>
        <taxon>Pseudomonadati</taxon>
        <taxon>Pseudomonadota</taxon>
        <taxon>Alphaproteobacteria</taxon>
        <taxon>Caulobacterales</taxon>
        <taxon>Caulobacteraceae</taxon>
        <taxon>Asticcacaulis</taxon>
    </lineage>
</organism>
<evidence type="ECO:0000313" key="4">
    <source>
        <dbReference type="Proteomes" id="UP000199150"/>
    </source>
</evidence>
<dbReference type="OrthoDB" id="9800600at2"/>
<name>A0A1G4RHS1_9CAUL</name>
<feature type="domain" description="Activator of Hsp90 ATPase homologue 1/2-like C-terminal" evidence="2">
    <location>
        <begin position="12"/>
        <end position="157"/>
    </location>
</feature>
<evidence type="ECO:0000313" key="3">
    <source>
        <dbReference type="EMBL" id="SCW56181.1"/>
    </source>
</evidence>
<dbReference type="STRING" id="260084.SAMN02927928_1924"/>
<keyword evidence="4" id="KW-1185">Reference proteome</keyword>
<dbReference type="SUPFAM" id="SSF55961">
    <property type="entry name" value="Bet v1-like"/>
    <property type="match status" value="1"/>
</dbReference>
<sequence length="159" mass="17762">MQNEIHKEIVLKAPLGKVWAAISDAGQFGQWFGVRFDGPFRAGEKLTGVIVPTTVNDEVAAMQKPYEGTPFEIVVGEITPQTRFSFYWHPYGVEKDYDYSQEPMILCTFSLAEVPEGVRLVITESGFENIPLERRAKAFTANDGGWAAQTKLIEAYLAI</sequence>
<dbReference type="EMBL" id="FMTS01000002">
    <property type="protein sequence ID" value="SCW56181.1"/>
    <property type="molecule type" value="Genomic_DNA"/>
</dbReference>
<dbReference type="InterPro" id="IPR013538">
    <property type="entry name" value="ASHA1/2-like_C"/>
</dbReference>
<dbReference type="CDD" id="cd08898">
    <property type="entry name" value="SRPBCC_CalC_Aha1-like_5"/>
    <property type="match status" value="1"/>
</dbReference>
<gene>
    <name evidence="3" type="ORF">SAMN02927928_1924</name>
</gene>
<protein>
    <submittedName>
        <fullName evidence="3">Uncharacterized conserved protein YndB, AHSA1/START domain</fullName>
    </submittedName>
</protein>
<evidence type="ECO:0000259" key="2">
    <source>
        <dbReference type="Pfam" id="PF08327"/>
    </source>
</evidence>
<dbReference type="Gene3D" id="3.30.530.20">
    <property type="match status" value="1"/>
</dbReference>
<proteinExistence type="inferred from homology"/>
<reference evidence="4" key="1">
    <citation type="submission" date="2016-10" db="EMBL/GenBank/DDBJ databases">
        <authorList>
            <person name="Varghese N."/>
            <person name="Submissions S."/>
        </authorList>
    </citation>
    <scope>NUCLEOTIDE SEQUENCE [LARGE SCALE GENOMIC DNA]</scope>
    <source>
        <strain evidence="4">CGMCC 1.3431</strain>
    </source>
</reference>
<dbReference type="Proteomes" id="UP000199150">
    <property type="component" value="Unassembled WGS sequence"/>
</dbReference>